<name>A0A4Y2V1Y2_ARAVE</name>
<organism evidence="2 5">
    <name type="scientific">Araneus ventricosus</name>
    <name type="common">Orbweaver spider</name>
    <name type="synonym">Epeira ventricosa</name>
    <dbReference type="NCBI Taxonomy" id="182803"/>
    <lineage>
        <taxon>Eukaryota</taxon>
        <taxon>Metazoa</taxon>
        <taxon>Ecdysozoa</taxon>
        <taxon>Arthropoda</taxon>
        <taxon>Chelicerata</taxon>
        <taxon>Arachnida</taxon>
        <taxon>Araneae</taxon>
        <taxon>Araneomorphae</taxon>
        <taxon>Entelegynae</taxon>
        <taxon>Araneoidea</taxon>
        <taxon>Araneidae</taxon>
        <taxon>Araneus</taxon>
    </lineage>
</organism>
<gene>
    <name evidence="4" type="ORF">AVEN_208054_1</name>
    <name evidence="1" type="ORF">AVEN_218042_1</name>
    <name evidence="2" type="ORF">AVEN_68619_1</name>
    <name evidence="3" type="ORF">AVEN_89933_1</name>
</gene>
<proteinExistence type="predicted"/>
<dbReference type="Proteomes" id="UP000499080">
    <property type="component" value="Unassembled WGS sequence"/>
</dbReference>
<dbReference type="AlphaFoldDB" id="A0A4Y2V1Y2"/>
<dbReference type="EMBL" id="BGPR01042227">
    <property type="protein sequence ID" value="GBO18629.1"/>
    <property type="molecule type" value="Genomic_DNA"/>
</dbReference>
<keyword evidence="5" id="KW-1185">Reference proteome</keyword>
<dbReference type="EMBL" id="BGPR01042214">
    <property type="protein sequence ID" value="GBO18620.1"/>
    <property type="molecule type" value="Genomic_DNA"/>
</dbReference>
<comment type="caution">
    <text evidence="2">The sequence shown here is derived from an EMBL/GenBank/DDBJ whole genome shotgun (WGS) entry which is preliminary data.</text>
</comment>
<evidence type="ECO:0000313" key="4">
    <source>
        <dbReference type="EMBL" id="GBO18631.1"/>
    </source>
</evidence>
<evidence type="ECO:0000313" key="2">
    <source>
        <dbReference type="EMBL" id="GBO18628.1"/>
    </source>
</evidence>
<accession>A0A4Y2V1Y2</accession>
<reference evidence="2 5" key="1">
    <citation type="journal article" date="2019" name="Sci. Rep.">
        <title>Orb-weaving spider Araneus ventricosus genome elucidates the spidroin gene catalogue.</title>
        <authorList>
            <person name="Kono N."/>
            <person name="Nakamura H."/>
            <person name="Ohtoshi R."/>
            <person name="Moran D.A.P."/>
            <person name="Shinohara A."/>
            <person name="Yoshida Y."/>
            <person name="Fujiwara M."/>
            <person name="Mori M."/>
            <person name="Tomita M."/>
            <person name="Arakawa K."/>
        </authorList>
    </citation>
    <scope>NUCLEOTIDE SEQUENCE [LARGE SCALE GENOMIC DNA]</scope>
</reference>
<evidence type="ECO:0000313" key="1">
    <source>
        <dbReference type="EMBL" id="GBO18620.1"/>
    </source>
</evidence>
<evidence type="ECO:0000313" key="5">
    <source>
        <dbReference type="Proteomes" id="UP000499080"/>
    </source>
</evidence>
<sequence length="116" mass="13435">MKAPKRTNVCFNPPPQPLLYTGDFRFSERVPSLPRPDISNLTVTPPDFSHFPSLISREEGKIPASYFTYMDERDEWKSNNVVNPISPSIYTTSHRDFTLTNEFGILCSKKSRLEHW</sequence>
<protein>
    <submittedName>
        <fullName evidence="2">Uncharacterized protein</fullName>
    </submittedName>
</protein>
<dbReference type="EMBL" id="BGPR01042229">
    <property type="protein sequence ID" value="GBO18631.1"/>
    <property type="molecule type" value="Genomic_DNA"/>
</dbReference>
<evidence type="ECO:0000313" key="3">
    <source>
        <dbReference type="EMBL" id="GBO18629.1"/>
    </source>
</evidence>
<dbReference type="EMBL" id="BGPR01042225">
    <property type="protein sequence ID" value="GBO18628.1"/>
    <property type="molecule type" value="Genomic_DNA"/>
</dbReference>